<feature type="region of interest" description="Disordered" evidence="1">
    <location>
        <begin position="16"/>
        <end position="80"/>
    </location>
</feature>
<keyword evidence="3" id="KW-1185">Reference proteome</keyword>
<evidence type="ECO:0000313" key="2">
    <source>
        <dbReference type="EMBL" id="EYU19789.1"/>
    </source>
</evidence>
<name>A0A022PW86_ERYGU</name>
<feature type="compositionally biased region" description="Low complexity" evidence="1">
    <location>
        <begin position="47"/>
        <end position="58"/>
    </location>
</feature>
<dbReference type="EMBL" id="KI632289">
    <property type="protein sequence ID" value="EYU19789.1"/>
    <property type="molecule type" value="Genomic_DNA"/>
</dbReference>
<dbReference type="Proteomes" id="UP000030748">
    <property type="component" value="Unassembled WGS sequence"/>
</dbReference>
<reference evidence="2 3" key="1">
    <citation type="journal article" date="2013" name="Proc. Natl. Acad. Sci. U.S.A.">
        <title>Fine-scale variation in meiotic recombination in Mimulus inferred from population shotgun sequencing.</title>
        <authorList>
            <person name="Hellsten U."/>
            <person name="Wright K.M."/>
            <person name="Jenkins J."/>
            <person name="Shu S."/>
            <person name="Yuan Y."/>
            <person name="Wessler S.R."/>
            <person name="Schmutz J."/>
            <person name="Willis J.H."/>
            <person name="Rokhsar D.S."/>
        </authorList>
    </citation>
    <scope>NUCLEOTIDE SEQUENCE [LARGE SCALE GENOMIC DNA]</scope>
    <source>
        <strain evidence="3">cv. DUN x IM62</strain>
    </source>
</reference>
<feature type="compositionally biased region" description="Basic residues" evidence="1">
    <location>
        <begin position="19"/>
        <end position="35"/>
    </location>
</feature>
<proteinExistence type="predicted"/>
<dbReference type="AlphaFoldDB" id="A0A022PW86"/>
<accession>A0A022PW86</accession>
<sequence length="80" mass="8626">MDVDLDIFDDILPNQPAARKVKFQPKSKPKPKFQPKSKSQPPRKEPAAASVSSSQAVQTIGSAQSELSDPVPTTKLSDHG</sequence>
<organism evidence="2 3">
    <name type="scientific">Erythranthe guttata</name>
    <name type="common">Yellow monkey flower</name>
    <name type="synonym">Mimulus guttatus</name>
    <dbReference type="NCBI Taxonomy" id="4155"/>
    <lineage>
        <taxon>Eukaryota</taxon>
        <taxon>Viridiplantae</taxon>
        <taxon>Streptophyta</taxon>
        <taxon>Embryophyta</taxon>
        <taxon>Tracheophyta</taxon>
        <taxon>Spermatophyta</taxon>
        <taxon>Magnoliopsida</taxon>
        <taxon>eudicotyledons</taxon>
        <taxon>Gunneridae</taxon>
        <taxon>Pentapetalae</taxon>
        <taxon>asterids</taxon>
        <taxon>lamiids</taxon>
        <taxon>Lamiales</taxon>
        <taxon>Phrymaceae</taxon>
        <taxon>Erythranthe</taxon>
    </lineage>
</organism>
<evidence type="ECO:0000313" key="3">
    <source>
        <dbReference type="Proteomes" id="UP000030748"/>
    </source>
</evidence>
<evidence type="ECO:0000256" key="1">
    <source>
        <dbReference type="SAM" id="MobiDB-lite"/>
    </source>
</evidence>
<gene>
    <name evidence="2" type="ORF">MIMGU_mgv1a017356mg</name>
</gene>
<protein>
    <submittedName>
        <fullName evidence="2">Uncharacterized protein</fullName>
    </submittedName>
</protein>